<accession>A0LCR3</accession>
<protein>
    <submittedName>
        <fullName evidence="4">Phosphate ABC transporter substrate-binding protein, PhoT family</fullName>
    </submittedName>
</protein>
<dbReference type="AlphaFoldDB" id="A0LCR3"/>
<dbReference type="Pfam" id="PF12849">
    <property type="entry name" value="PBP_like_2"/>
    <property type="match status" value="1"/>
</dbReference>
<feature type="signal peptide" evidence="2">
    <location>
        <begin position="1"/>
        <end position="26"/>
    </location>
</feature>
<dbReference type="PANTHER" id="PTHR30570">
    <property type="entry name" value="PERIPLASMIC PHOSPHATE BINDING COMPONENT OF PHOSPHATE ABC TRANSPORTER"/>
    <property type="match status" value="1"/>
</dbReference>
<dbReference type="KEGG" id="mgm:Mmc1_3266"/>
<evidence type="ECO:0000256" key="1">
    <source>
        <dbReference type="ARBA" id="ARBA00022729"/>
    </source>
</evidence>
<dbReference type="SUPFAM" id="SSF53850">
    <property type="entry name" value="Periplasmic binding protein-like II"/>
    <property type="match status" value="1"/>
</dbReference>
<dbReference type="CDD" id="cd13653">
    <property type="entry name" value="PBP2_phosphate_like_1"/>
    <property type="match status" value="1"/>
</dbReference>
<proteinExistence type="predicted"/>
<dbReference type="STRING" id="156889.Mmc1_3266"/>
<dbReference type="Gene3D" id="3.40.190.10">
    <property type="entry name" value="Periplasmic binding protein-like II"/>
    <property type="match status" value="2"/>
</dbReference>
<keyword evidence="5" id="KW-1185">Reference proteome</keyword>
<feature type="chain" id="PRO_5002626614" evidence="2">
    <location>
        <begin position="27"/>
        <end position="307"/>
    </location>
</feature>
<sequence length="307" mass="33829" precursor="true">MRRNDTFVFLLMLLCAPLATINLADAASPRIIRNKGSDTMLEVASMWSSAYQAMVPESRTAVIEASGGGSGNGIAALINGHIQIANSSRAMKAREIKLANSRLRSQPVGFVVGWDALTTIVHPDNPIKALTGDALNRIYGKKGDIERWSDLGVTVPGCKDQRMTITSHRLNSGSYAYFRHAVLGSKALMRRDIHFQRNHAEMVDTVANDPCALGYISIAHLSDRIKPLCLTRLNKGQPPRSYCIDQQADQRVSVNYPLLHPLYMYTMGEPDPQIRAYLDWVRGADGQRMLKSHGFIPIGYGGSGQTF</sequence>
<evidence type="ECO:0000259" key="3">
    <source>
        <dbReference type="Pfam" id="PF12849"/>
    </source>
</evidence>
<dbReference type="EMBL" id="CP000471">
    <property type="protein sequence ID" value="ABK45756.1"/>
    <property type="molecule type" value="Genomic_DNA"/>
</dbReference>
<dbReference type="eggNOG" id="COG0226">
    <property type="taxonomic scope" value="Bacteria"/>
</dbReference>
<organism evidence="4 5">
    <name type="scientific">Magnetococcus marinus (strain ATCC BAA-1437 / JCM 17883 / MC-1)</name>
    <dbReference type="NCBI Taxonomy" id="156889"/>
    <lineage>
        <taxon>Bacteria</taxon>
        <taxon>Pseudomonadati</taxon>
        <taxon>Pseudomonadota</taxon>
        <taxon>Magnetococcia</taxon>
        <taxon>Magnetococcales</taxon>
        <taxon>Magnetococcaceae</taxon>
        <taxon>Magnetococcus</taxon>
    </lineage>
</organism>
<reference evidence="4 5" key="2">
    <citation type="journal article" date="2012" name="Int. J. Syst. Evol. Microbiol.">
        <title>Magnetococcus marinus gen. nov., sp. nov., a marine, magnetotactic bacterium that represents a novel lineage (Magnetococcaceae fam. nov.; Magnetococcales ord. nov.) at the base of the Alphaproteobacteria.</title>
        <authorList>
            <person name="Bazylinski D.A."/>
            <person name="Williams T.J."/>
            <person name="Lefevre C.T."/>
            <person name="Berg R.J."/>
            <person name="Zhang C.L."/>
            <person name="Bowser S.S."/>
            <person name="Dean A.J."/>
            <person name="Beveridge T.J."/>
        </authorList>
    </citation>
    <scope>NUCLEOTIDE SEQUENCE [LARGE SCALE GENOMIC DNA]</scope>
    <source>
        <strain evidence="5">ATCC BAA-1437 / JCM 17883 / MC-1</strain>
    </source>
</reference>
<dbReference type="OrthoDB" id="9783488at2"/>
<feature type="domain" description="PBP" evidence="3">
    <location>
        <begin position="26"/>
        <end position="281"/>
    </location>
</feature>
<name>A0LCR3_MAGMM</name>
<evidence type="ECO:0000313" key="4">
    <source>
        <dbReference type="EMBL" id="ABK45756.1"/>
    </source>
</evidence>
<reference evidence="5" key="1">
    <citation type="journal article" date="2009" name="Appl. Environ. Microbiol.">
        <title>Complete genome sequence of the chemolithoautotrophic marine magnetotactic coccus strain MC-1.</title>
        <authorList>
            <person name="Schubbe S."/>
            <person name="Williams T.J."/>
            <person name="Xie G."/>
            <person name="Kiss H.E."/>
            <person name="Brettin T.S."/>
            <person name="Martinez D."/>
            <person name="Ross C.A."/>
            <person name="Schuler D."/>
            <person name="Cox B.L."/>
            <person name="Nealson K.H."/>
            <person name="Bazylinski D.A."/>
        </authorList>
    </citation>
    <scope>NUCLEOTIDE SEQUENCE [LARGE SCALE GENOMIC DNA]</scope>
    <source>
        <strain evidence="5">ATCC BAA-1437 / JCM 17883 / MC-1</strain>
    </source>
</reference>
<dbReference type="InterPro" id="IPR050811">
    <property type="entry name" value="Phosphate_ABC_transporter"/>
</dbReference>
<dbReference type="PANTHER" id="PTHR30570:SF1">
    <property type="entry name" value="PHOSPHATE-BINDING PROTEIN PSTS"/>
    <property type="match status" value="1"/>
</dbReference>
<dbReference type="HOGENOM" id="CLU_026228_5_1_5"/>
<gene>
    <name evidence="4" type="ordered locus">Mmc1_3266</name>
</gene>
<evidence type="ECO:0000313" key="5">
    <source>
        <dbReference type="Proteomes" id="UP000002586"/>
    </source>
</evidence>
<dbReference type="Proteomes" id="UP000002586">
    <property type="component" value="Chromosome"/>
</dbReference>
<dbReference type="RefSeq" id="WP_011714818.1">
    <property type="nucleotide sequence ID" value="NC_008576.1"/>
</dbReference>
<dbReference type="InterPro" id="IPR024370">
    <property type="entry name" value="PBP_domain"/>
</dbReference>
<evidence type="ECO:0000256" key="2">
    <source>
        <dbReference type="SAM" id="SignalP"/>
    </source>
</evidence>
<keyword evidence="1 2" id="KW-0732">Signal</keyword>